<organism evidence="8 9">
    <name type="scientific">Asticcacaulis endophyticus</name>
    <dbReference type="NCBI Taxonomy" id="1395890"/>
    <lineage>
        <taxon>Bacteria</taxon>
        <taxon>Pseudomonadati</taxon>
        <taxon>Pseudomonadota</taxon>
        <taxon>Alphaproteobacteria</taxon>
        <taxon>Caulobacterales</taxon>
        <taxon>Caulobacteraceae</taxon>
        <taxon>Asticcacaulis</taxon>
    </lineage>
</organism>
<dbReference type="InterPro" id="IPR011761">
    <property type="entry name" value="ATP-grasp"/>
</dbReference>
<dbReference type="InterPro" id="IPR040686">
    <property type="entry name" value="PurK_C"/>
</dbReference>
<evidence type="ECO:0000259" key="7">
    <source>
        <dbReference type="PROSITE" id="PS50975"/>
    </source>
</evidence>
<feature type="binding site" evidence="5">
    <location>
        <position position="216"/>
    </location>
    <ligand>
        <name>ATP</name>
        <dbReference type="ChEBI" id="CHEBI:30616"/>
    </ligand>
</feature>
<comment type="subunit">
    <text evidence="5 6">Homodimer.</text>
</comment>
<dbReference type="Gene3D" id="3.30.1490.20">
    <property type="entry name" value="ATP-grasp fold, A domain"/>
    <property type="match status" value="1"/>
</dbReference>
<dbReference type="Pfam" id="PF17769">
    <property type="entry name" value="PurK_C"/>
    <property type="match status" value="1"/>
</dbReference>
<dbReference type="InterPro" id="IPR011054">
    <property type="entry name" value="Rudment_hybrid_motif"/>
</dbReference>
<dbReference type="InterPro" id="IPR005875">
    <property type="entry name" value="PurK"/>
</dbReference>
<dbReference type="NCBIfam" id="NF004676">
    <property type="entry name" value="PRK06019.1-2"/>
    <property type="match status" value="1"/>
</dbReference>
<dbReference type="GO" id="GO:0005524">
    <property type="term" value="F:ATP binding"/>
    <property type="evidence" value="ECO:0007669"/>
    <property type="project" value="UniProtKB-UniRule"/>
</dbReference>
<comment type="catalytic activity">
    <reaction evidence="5 6">
        <text>5-amino-1-(5-phospho-beta-D-ribosyl)imidazole + hydrogencarbonate + ATP = 5-carboxyamino-1-(5-phospho-D-ribosyl)imidazole + ADP + phosphate + 2 H(+)</text>
        <dbReference type="Rhea" id="RHEA:19317"/>
        <dbReference type="ChEBI" id="CHEBI:15378"/>
        <dbReference type="ChEBI" id="CHEBI:17544"/>
        <dbReference type="ChEBI" id="CHEBI:30616"/>
        <dbReference type="ChEBI" id="CHEBI:43474"/>
        <dbReference type="ChEBI" id="CHEBI:58730"/>
        <dbReference type="ChEBI" id="CHEBI:137981"/>
        <dbReference type="ChEBI" id="CHEBI:456216"/>
        <dbReference type="EC" id="6.3.4.18"/>
    </reaction>
</comment>
<dbReference type="EC" id="6.3.4.18" evidence="5 6"/>
<dbReference type="NCBIfam" id="TIGR01161">
    <property type="entry name" value="purK"/>
    <property type="match status" value="1"/>
</dbReference>
<feature type="binding site" evidence="5">
    <location>
        <position position="150"/>
    </location>
    <ligand>
        <name>ATP</name>
        <dbReference type="ChEBI" id="CHEBI:30616"/>
    </ligand>
</feature>
<evidence type="ECO:0000256" key="5">
    <source>
        <dbReference type="HAMAP-Rule" id="MF_01928"/>
    </source>
</evidence>
<evidence type="ECO:0000256" key="4">
    <source>
        <dbReference type="ARBA" id="ARBA00022840"/>
    </source>
</evidence>
<accession>A0A918Q4V8</accession>
<dbReference type="Pfam" id="PF02222">
    <property type="entry name" value="ATP-grasp"/>
    <property type="match status" value="1"/>
</dbReference>
<proteinExistence type="inferred from homology"/>
<dbReference type="Proteomes" id="UP000662572">
    <property type="component" value="Unassembled WGS sequence"/>
</dbReference>
<feature type="binding site" evidence="5">
    <location>
        <begin position="270"/>
        <end position="271"/>
    </location>
    <ligand>
        <name>ATP</name>
        <dbReference type="ChEBI" id="CHEBI:30616"/>
    </ligand>
</feature>
<dbReference type="InterPro" id="IPR016185">
    <property type="entry name" value="PreATP-grasp_dom_sf"/>
</dbReference>
<dbReference type="GO" id="GO:0004638">
    <property type="term" value="F:phosphoribosylaminoimidazole carboxylase activity"/>
    <property type="evidence" value="ECO:0007669"/>
    <property type="project" value="InterPro"/>
</dbReference>
<evidence type="ECO:0000256" key="3">
    <source>
        <dbReference type="ARBA" id="ARBA00022755"/>
    </source>
</evidence>
<dbReference type="PANTHER" id="PTHR11609:SF5">
    <property type="entry name" value="PHOSPHORIBOSYLAMINOIMIDAZOLE CARBOXYLASE"/>
    <property type="match status" value="1"/>
</dbReference>
<feature type="binding site" evidence="5">
    <location>
        <position position="193"/>
    </location>
    <ligand>
        <name>ATP</name>
        <dbReference type="ChEBI" id="CHEBI:30616"/>
    </ligand>
</feature>
<evidence type="ECO:0000256" key="1">
    <source>
        <dbReference type="ARBA" id="ARBA00022598"/>
    </source>
</evidence>
<feature type="binding site" evidence="5">
    <location>
        <begin position="155"/>
        <end position="161"/>
    </location>
    <ligand>
        <name>ATP</name>
        <dbReference type="ChEBI" id="CHEBI:30616"/>
    </ligand>
</feature>
<dbReference type="PROSITE" id="PS50975">
    <property type="entry name" value="ATP_GRASP"/>
    <property type="match status" value="1"/>
</dbReference>
<keyword evidence="4 5" id="KW-0067">ATP-binding</keyword>
<feature type="domain" description="ATP-grasp" evidence="7">
    <location>
        <begin position="114"/>
        <end position="300"/>
    </location>
</feature>
<dbReference type="InterPro" id="IPR003135">
    <property type="entry name" value="ATP-grasp_carboxylate-amine"/>
</dbReference>
<comment type="similarity">
    <text evidence="5 6">Belongs to the PurK/PurT family.</text>
</comment>
<dbReference type="FunFam" id="3.30.1490.20:FF:000015">
    <property type="entry name" value="N5-carboxyaminoimidazole ribonucleotide synthase"/>
    <property type="match status" value="1"/>
</dbReference>
<dbReference type="GO" id="GO:0006189">
    <property type="term" value="P:'de novo' IMP biosynthetic process"/>
    <property type="evidence" value="ECO:0007669"/>
    <property type="project" value="UniProtKB-UniRule"/>
</dbReference>
<dbReference type="Pfam" id="PF22660">
    <property type="entry name" value="RS_preATP-grasp-like"/>
    <property type="match status" value="1"/>
</dbReference>
<reference evidence="8" key="1">
    <citation type="journal article" date="2014" name="Int. J. Syst. Evol. Microbiol.">
        <title>Complete genome sequence of Corynebacterium casei LMG S-19264T (=DSM 44701T), isolated from a smear-ripened cheese.</title>
        <authorList>
            <consortium name="US DOE Joint Genome Institute (JGI-PGF)"/>
            <person name="Walter F."/>
            <person name="Albersmeier A."/>
            <person name="Kalinowski J."/>
            <person name="Ruckert C."/>
        </authorList>
    </citation>
    <scope>NUCLEOTIDE SEQUENCE</scope>
    <source>
        <strain evidence="8">KCTC 32296</strain>
    </source>
</reference>
<comment type="function">
    <text evidence="6">Catalyzes the ATP-dependent conversion of 5-aminoimidazole ribonucleotide (AIR) and HCO(3)- to N5-carboxyaminoimidazole ribonucleotide (N5-CAIR).</text>
</comment>
<protein>
    <recommendedName>
        <fullName evidence="5 6">N5-carboxyaminoimidazole ribonucleotide synthase</fullName>
        <shortName evidence="5 6">N5-CAIR synthase</shortName>
        <ecNumber evidence="5 6">6.3.4.18</ecNumber>
    </recommendedName>
    <alternativeName>
        <fullName evidence="5 6">5-(carboxyamino)imidazole ribonucleotide synthetase</fullName>
    </alternativeName>
</protein>
<dbReference type="SUPFAM" id="SSF51246">
    <property type="entry name" value="Rudiment single hybrid motif"/>
    <property type="match status" value="1"/>
</dbReference>
<dbReference type="SUPFAM" id="SSF56059">
    <property type="entry name" value="Glutathione synthetase ATP-binding domain-like"/>
    <property type="match status" value="1"/>
</dbReference>
<sequence>MRHDKSLPLGAKIGILGDGQLGRMLSQAASRLGFKVVVFGPDAESPAASVSALSKVARYTDLEALDKFAAQCDVVTFEFENIPVASLEHLIAGGARVAPNARALGITQDRVSEKSFARSVGIRTVDFHEVNSLDDLKAGVARLGVPSLLKTRREGYDGKGQVWIRDVADIDAAYASLGGRSAILEAKADFVREVSVIAARGFGGEVKTYPIGENHHVGGILSTTLAPAYVSESLRANAVEIATRVLEGLDYVGVLGVELFVLSDDSLLLNEIAPRVHNTGHWTQDGCLCDQFEQHIRAVAGWPLGDTEARFQVEMTNLLGPDVLAWESLSAEAGARLYVYGKDEPREGRKMGHINRIKGRV</sequence>
<evidence type="ECO:0000313" key="8">
    <source>
        <dbReference type="EMBL" id="GGZ33935.1"/>
    </source>
</evidence>
<evidence type="ECO:0000256" key="6">
    <source>
        <dbReference type="RuleBase" id="RU361200"/>
    </source>
</evidence>
<keyword evidence="1 5" id="KW-0436">Ligase</keyword>
<keyword evidence="9" id="KW-1185">Reference proteome</keyword>
<evidence type="ECO:0000313" key="9">
    <source>
        <dbReference type="Proteomes" id="UP000662572"/>
    </source>
</evidence>
<dbReference type="HAMAP" id="MF_01928">
    <property type="entry name" value="PurK"/>
    <property type="match status" value="1"/>
</dbReference>
<dbReference type="Gene3D" id="3.40.50.20">
    <property type="match status" value="1"/>
</dbReference>
<comment type="caution">
    <text evidence="5">Lacks conserved residue(s) required for the propagation of feature annotation.</text>
</comment>
<dbReference type="NCBIfam" id="NF004679">
    <property type="entry name" value="PRK06019.1-5"/>
    <property type="match status" value="1"/>
</dbReference>
<keyword evidence="3 5" id="KW-0658">Purine biosynthesis</keyword>
<gene>
    <name evidence="5 6 8" type="primary">purK</name>
    <name evidence="8" type="ORF">GCM10011273_20370</name>
</gene>
<comment type="pathway">
    <text evidence="5 6">Purine metabolism; IMP biosynthesis via de novo pathway; 5-amino-1-(5-phospho-D-ribosyl)imidazole-4-carboxylate from 5-amino-1-(5-phospho-D-ribosyl)imidazole (N5-CAIR route): step 1/2.</text>
</comment>
<dbReference type="RefSeq" id="WP_189486336.1">
    <property type="nucleotide sequence ID" value="NZ_BMZB01000002.1"/>
</dbReference>
<keyword evidence="2 5" id="KW-0547">Nucleotide-binding</keyword>
<dbReference type="InterPro" id="IPR013815">
    <property type="entry name" value="ATP_grasp_subdomain_1"/>
</dbReference>
<dbReference type="SUPFAM" id="SSF52440">
    <property type="entry name" value="PreATP-grasp domain"/>
    <property type="match status" value="1"/>
</dbReference>
<dbReference type="PANTHER" id="PTHR11609">
    <property type="entry name" value="PURINE BIOSYNTHESIS PROTEIN 6/7, PUR6/7"/>
    <property type="match status" value="1"/>
</dbReference>
<feature type="binding site" evidence="5">
    <location>
        <position position="110"/>
    </location>
    <ligand>
        <name>ATP</name>
        <dbReference type="ChEBI" id="CHEBI:30616"/>
    </ligand>
</feature>
<dbReference type="InterPro" id="IPR054350">
    <property type="entry name" value="PurT/PurK_preATP-grasp"/>
</dbReference>
<reference evidence="8" key="2">
    <citation type="submission" date="2020-09" db="EMBL/GenBank/DDBJ databases">
        <authorList>
            <person name="Sun Q."/>
            <person name="Kim S."/>
        </authorList>
    </citation>
    <scope>NUCLEOTIDE SEQUENCE</scope>
    <source>
        <strain evidence="8">KCTC 32296</strain>
    </source>
</reference>
<dbReference type="GO" id="GO:0046872">
    <property type="term" value="F:metal ion binding"/>
    <property type="evidence" value="ECO:0007669"/>
    <property type="project" value="InterPro"/>
</dbReference>
<name>A0A918Q4V8_9CAUL</name>
<comment type="caution">
    <text evidence="8">The sequence shown here is derived from an EMBL/GenBank/DDBJ whole genome shotgun (WGS) entry which is preliminary data.</text>
</comment>
<dbReference type="GO" id="GO:0034028">
    <property type="term" value="F:5-(carboxyamino)imidazole ribonucleotide synthase activity"/>
    <property type="evidence" value="ECO:0007669"/>
    <property type="project" value="UniProtKB-UniRule"/>
</dbReference>
<comment type="function">
    <text evidence="5">Catalyzes the ATP-dependent conversion of 5-aminoimidazole ribonucleotide (AIR) and HCO(3)(-) to N5-carboxyaminoimidazole ribonucleotide (N5-CAIR).</text>
</comment>
<dbReference type="Gene3D" id="3.30.470.20">
    <property type="entry name" value="ATP-grasp fold, B domain"/>
    <property type="match status" value="1"/>
</dbReference>
<dbReference type="GO" id="GO:0005829">
    <property type="term" value="C:cytosol"/>
    <property type="evidence" value="ECO:0007669"/>
    <property type="project" value="TreeGrafter"/>
</dbReference>
<dbReference type="AlphaFoldDB" id="A0A918Q4V8"/>
<evidence type="ECO:0000256" key="2">
    <source>
        <dbReference type="ARBA" id="ARBA00022741"/>
    </source>
</evidence>
<dbReference type="EMBL" id="BMZB01000002">
    <property type="protein sequence ID" value="GGZ33935.1"/>
    <property type="molecule type" value="Genomic_DNA"/>
</dbReference>